<dbReference type="OMA" id="HLGIYPS"/>
<proteinExistence type="predicted"/>
<evidence type="ECO:0000256" key="1">
    <source>
        <dbReference type="SAM" id="Phobius"/>
    </source>
</evidence>
<name>A0A8C3ICP5_CHRPI</name>
<protein>
    <submittedName>
        <fullName evidence="2">Uncharacterized protein</fullName>
    </submittedName>
</protein>
<keyword evidence="1" id="KW-0472">Membrane</keyword>
<sequence length="80" mass="7884">VRGTPVLGGGLRKGLLKAEGQLAGWGLALALGGILLMVLHTELAWFGGCGAHLGIYPSAGLAAANQGAGPGRGRRPDAGN</sequence>
<dbReference type="Ensembl" id="ENSCPBT00000037545.1">
    <property type="protein sequence ID" value="ENSCPBP00000031904.1"/>
    <property type="gene ID" value="ENSCPBG00000022407.1"/>
</dbReference>
<dbReference type="Proteomes" id="UP000694380">
    <property type="component" value="Unplaced"/>
</dbReference>
<feature type="transmembrane region" description="Helical" evidence="1">
    <location>
        <begin position="22"/>
        <end position="39"/>
    </location>
</feature>
<accession>A0A8C3ICP5</accession>
<reference evidence="2" key="1">
    <citation type="submission" date="2025-08" db="UniProtKB">
        <authorList>
            <consortium name="Ensembl"/>
        </authorList>
    </citation>
    <scope>IDENTIFICATION</scope>
</reference>
<reference evidence="2" key="2">
    <citation type="submission" date="2025-09" db="UniProtKB">
        <authorList>
            <consortium name="Ensembl"/>
        </authorList>
    </citation>
    <scope>IDENTIFICATION</scope>
</reference>
<dbReference type="AlphaFoldDB" id="A0A8C3ICP5"/>
<keyword evidence="1" id="KW-1133">Transmembrane helix</keyword>
<keyword evidence="1" id="KW-0812">Transmembrane</keyword>
<keyword evidence="3" id="KW-1185">Reference proteome</keyword>
<organism evidence="2 3">
    <name type="scientific">Chrysemys picta bellii</name>
    <name type="common">Western painted turtle</name>
    <name type="synonym">Emys bellii</name>
    <dbReference type="NCBI Taxonomy" id="8478"/>
    <lineage>
        <taxon>Eukaryota</taxon>
        <taxon>Metazoa</taxon>
        <taxon>Chordata</taxon>
        <taxon>Craniata</taxon>
        <taxon>Vertebrata</taxon>
        <taxon>Euteleostomi</taxon>
        <taxon>Archelosauria</taxon>
        <taxon>Testudinata</taxon>
        <taxon>Testudines</taxon>
        <taxon>Cryptodira</taxon>
        <taxon>Durocryptodira</taxon>
        <taxon>Testudinoidea</taxon>
        <taxon>Emydidae</taxon>
        <taxon>Chrysemys</taxon>
    </lineage>
</organism>
<evidence type="ECO:0000313" key="2">
    <source>
        <dbReference type="Ensembl" id="ENSCPBP00000031904.1"/>
    </source>
</evidence>
<evidence type="ECO:0000313" key="3">
    <source>
        <dbReference type="Proteomes" id="UP000694380"/>
    </source>
</evidence>